<protein>
    <submittedName>
        <fullName evidence="1">Uncharacterized protein</fullName>
    </submittedName>
</protein>
<sequence>MSSVGTSKGVVKFAVTYQFQLVSPSCSPTIFRKSWGILVLRCNLLDECCKIDCRSLSSLFLSQSLVSHAKANQVV</sequence>
<name>A0A9J5ZLK7_SOLCO</name>
<keyword evidence="2" id="KW-1185">Reference proteome</keyword>
<gene>
    <name evidence="1" type="ORF">H5410_024310</name>
</gene>
<proteinExistence type="predicted"/>
<dbReference type="AlphaFoldDB" id="A0A9J5ZLK7"/>
<evidence type="ECO:0000313" key="2">
    <source>
        <dbReference type="Proteomes" id="UP000824120"/>
    </source>
</evidence>
<reference evidence="1 2" key="1">
    <citation type="submission" date="2020-09" db="EMBL/GenBank/DDBJ databases">
        <title>De no assembly of potato wild relative species, Solanum commersonii.</title>
        <authorList>
            <person name="Cho K."/>
        </authorList>
    </citation>
    <scope>NUCLEOTIDE SEQUENCE [LARGE SCALE GENOMIC DNA]</scope>
    <source>
        <strain evidence="1">LZ3.2</strain>
        <tissue evidence="1">Leaf</tissue>
    </source>
</reference>
<evidence type="ECO:0000313" key="1">
    <source>
        <dbReference type="EMBL" id="KAG5613029.1"/>
    </source>
</evidence>
<dbReference type="Proteomes" id="UP000824120">
    <property type="component" value="Chromosome 4"/>
</dbReference>
<dbReference type="EMBL" id="JACXVP010000004">
    <property type="protein sequence ID" value="KAG5613029.1"/>
    <property type="molecule type" value="Genomic_DNA"/>
</dbReference>
<accession>A0A9J5ZLK7</accession>
<organism evidence="1 2">
    <name type="scientific">Solanum commersonii</name>
    <name type="common">Commerson's wild potato</name>
    <name type="synonym">Commerson's nightshade</name>
    <dbReference type="NCBI Taxonomy" id="4109"/>
    <lineage>
        <taxon>Eukaryota</taxon>
        <taxon>Viridiplantae</taxon>
        <taxon>Streptophyta</taxon>
        <taxon>Embryophyta</taxon>
        <taxon>Tracheophyta</taxon>
        <taxon>Spermatophyta</taxon>
        <taxon>Magnoliopsida</taxon>
        <taxon>eudicotyledons</taxon>
        <taxon>Gunneridae</taxon>
        <taxon>Pentapetalae</taxon>
        <taxon>asterids</taxon>
        <taxon>lamiids</taxon>
        <taxon>Solanales</taxon>
        <taxon>Solanaceae</taxon>
        <taxon>Solanoideae</taxon>
        <taxon>Solaneae</taxon>
        <taxon>Solanum</taxon>
    </lineage>
</organism>
<comment type="caution">
    <text evidence="1">The sequence shown here is derived from an EMBL/GenBank/DDBJ whole genome shotgun (WGS) entry which is preliminary data.</text>
</comment>